<evidence type="ECO:0000313" key="3">
    <source>
        <dbReference type="Proteomes" id="UP000028582"/>
    </source>
</evidence>
<dbReference type="OrthoDB" id="125075at2759"/>
<feature type="region of interest" description="Disordered" evidence="1">
    <location>
        <begin position="285"/>
        <end position="312"/>
    </location>
</feature>
<feature type="compositionally biased region" description="Basic and acidic residues" evidence="1">
    <location>
        <begin position="29"/>
        <end position="38"/>
    </location>
</feature>
<dbReference type="Proteomes" id="UP000028582">
    <property type="component" value="Unassembled WGS sequence"/>
</dbReference>
<protein>
    <submittedName>
        <fullName evidence="2">Uncharacterized protein</fullName>
    </submittedName>
</protein>
<feature type="compositionally biased region" description="Basic residues" evidence="1">
    <location>
        <begin position="68"/>
        <end position="78"/>
    </location>
</feature>
<feature type="compositionally biased region" description="Basic residues" evidence="1">
    <location>
        <begin position="39"/>
        <end position="50"/>
    </location>
</feature>
<feature type="region of interest" description="Disordered" evidence="1">
    <location>
        <begin position="1"/>
        <end position="193"/>
    </location>
</feature>
<evidence type="ECO:0000256" key="1">
    <source>
        <dbReference type="SAM" id="MobiDB-lite"/>
    </source>
</evidence>
<dbReference type="EMBL" id="ANJA01003346">
    <property type="protein sequence ID" value="ETO64033.1"/>
    <property type="molecule type" value="Genomic_DNA"/>
</dbReference>
<feature type="compositionally biased region" description="Low complexity" evidence="1">
    <location>
        <begin position="159"/>
        <end position="189"/>
    </location>
</feature>
<sequence>MATRGKPSVFSAFNQLRVTEDFDSDDGSAEERQQERKEKQKQKKKSRNKKKSSDSAQLKDLAFVSVSKPKKSKSKKNKAATNAQSQSPPGSPVEEVPAVISVSEEKEEMAEPKRSMADMIKAAPQPQKTAAVPNGVDRKSQPPAQQQRQKKATPPPKQQQPQEKQQQQNAAPPHVPTAAPVTSAPQSSSETELGAVYTPSHITITRVDGQMKRTVAVTEVMDQLLRYTQQNAQLLMVQEQLGHANRNLQDQLQRSAEIINGLQNEVTMFRQMCLNLQAEVSLLRSSTTVSTTPDAGNNPQPQHHHRPPPGMS</sequence>
<reference evidence="2 3" key="1">
    <citation type="submission" date="2013-11" db="EMBL/GenBank/DDBJ databases">
        <title>The Genome Sequence of Phytophthora parasitica P1976.</title>
        <authorList>
            <consortium name="The Broad Institute Genomics Platform"/>
            <person name="Russ C."/>
            <person name="Tyler B."/>
            <person name="Panabieres F."/>
            <person name="Shan W."/>
            <person name="Tripathy S."/>
            <person name="Grunwald N."/>
            <person name="Machado M."/>
            <person name="Johnson C.S."/>
            <person name="Walker B."/>
            <person name="Young S."/>
            <person name="Zeng Q."/>
            <person name="Gargeya S."/>
            <person name="Fitzgerald M."/>
            <person name="Haas B."/>
            <person name="Abouelleil A."/>
            <person name="Allen A.W."/>
            <person name="Alvarado L."/>
            <person name="Arachchi H.M."/>
            <person name="Berlin A.M."/>
            <person name="Chapman S.B."/>
            <person name="Gainer-Dewar J."/>
            <person name="Goldberg J."/>
            <person name="Griggs A."/>
            <person name="Gujja S."/>
            <person name="Hansen M."/>
            <person name="Howarth C."/>
            <person name="Imamovic A."/>
            <person name="Ireland A."/>
            <person name="Larimer J."/>
            <person name="McCowan C."/>
            <person name="Murphy C."/>
            <person name="Pearson M."/>
            <person name="Poon T.W."/>
            <person name="Priest M."/>
            <person name="Roberts A."/>
            <person name="Saif S."/>
            <person name="Shea T."/>
            <person name="Sisk P."/>
            <person name="Sykes S."/>
            <person name="Wortman J."/>
            <person name="Nusbaum C."/>
            <person name="Birren B."/>
        </authorList>
    </citation>
    <scope>NUCLEOTIDE SEQUENCE [LARGE SCALE GENOMIC DNA]</scope>
    <source>
        <strain evidence="2 3">P1976</strain>
    </source>
</reference>
<evidence type="ECO:0000313" key="2">
    <source>
        <dbReference type="EMBL" id="ETO64033.1"/>
    </source>
</evidence>
<comment type="caution">
    <text evidence="2">The sequence shown here is derived from an EMBL/GenBank/DDBJ whole genome shotgun (WGS) entry which is preliminary data.</text>
</comment>
<feature type="compositionally biased region" description="Basic residues" evidence="1">
    <location>
        <begin position="302"/>
        <end position="312"/>
    </location>
</feature>
<proteinExistence type="predicted"/>
<organism evidence="2 3">
    <name type="scientific">Phytophthora nicotianae P1976</name>
    <dbReference type="NCBI Taxonomy" id="1317066"/>
    <lineage>
        <taxon>Eukaryota</taxon>
        <taxon>Sar</taxon>
        <taxon>Stramenopiles</taxon>
        <taxon>Oomycota</taxon>
        <taxon>Peronosporomycetes</taxon>
        <taxon>Peronosporales</taxon>
        <taxon>Peronosporaceae</taxon>
        <taxon>Phytophthora</taxon>
    </lineage>
</organism>
<gene>
    <name evidence="2" type="ORF">F444_18372</name>
</gene>
<dbReference type="AlphaFoldDB" id="A0A080ZBM2"/>
<name>A0A080ZBM2_PHYNI</name>
<feature type="compositionally biased region" description="Polar residues" evidence="1">
    <location>
        <begin position="79"/>
        <end position="88"/>
    </location>
</feature>
<accession>A0A080ZBM2</accession>